<protein>
    <submittedName>
        <fullName evidence="1">Uncharacterized protein</fullName>
    </submittedName>
</protein>
<proteinExistence type="predicted"/>
<dbReference type="AlphaFoldDB" id="A0AAD9UN59"/>
<dbReference type="Proteomes" id="UP001214638">
    <property type="component" value="Unassembled WGS sequence"/>
</dbReference>
<gene>
    <name evidence="1" type="ORF">BdWA1_003093</name>
</gene>
<name>A0AAD9UN59_9APIC</name>
<comment type="caution">
    <text evidence="1">The sequence shown here is derived from an EMBL/GenBank/DDBJ whole genome shotgun (WGS) entry which is preliminary data.</text>
</comment>
<dbReference type="EMBL" id="JALLKP010000004">
    <property type="protein sequence ID" value="KAK2195417.1"/>
    <property type="molecule type" value="Genomic_DNA"/>
</dbReference>
<reference evidence="1" key="1">
    <citation type="journal article" date="2023" name="Nat. Microbiol.">
        <title>Babesia duncani multi-omics identifies virulence factors and drug targets.</title>
        <authorList>
            <person name="Singh P."/>
            <person name="Lonardi S."/>
            <person name="Liang Q."/>
            <person name="Vydyam P."/>
            <person name="Khabirova E."/>
            <person name="Fang T."/>
            <person name="Gihaz S."/>
            <person name="Thekkiniath J."/>
            <person name="Munshi M."/>
            <person name="Abel S."/>
            <person name="Ciampossin L."/>
            <person name="Batugedara G."/>
            <person name="Gupta M."/>
            <person name="Lu X.M."/>
            <person name="Lenz T."/>
            <person name="Chakravarty S."/>
            <person name="Cornillot E."/>
            <person name="Hu Y."/>
            <person name="Ma W."/>
            <person name="Gonzalez L.M."/>
            <person name="Sanchez S."/>
            <person name="Estrada K."/>
            <person name="Sanchez-Flores A."/>
            <person name="Montero E."/>
            <person name="Harb O.S."/>
            <person name="Le Roch K.G."/>
            <person name="Mamoun C.B."/>
        </authorList>
    </citation>
    <scope>NUCLEOTIDE SEQUENCE</scope>
    <source>
        <strain evidence="1">WA1</strain>
    </source>
</reference>
<sequence length="305" mass="34685">MVLNRNEEIDKLQKVYPVVKSSGLFNITCRIYLRSILNNSNCIIELTIPRTYPSSRVTASLTNPMPHAWLRSNKTLEIPEDIIDKPLVNIVEAIISMFDVFNSNGSSSIEPDGVSNEVAEKDKSEEYKQTLESQNAEADRLAIKCIKNSPVEPFDSIKEMSSSDVKNVSKETARDILLSSKELQPLIHKLKECLVKNEDLINEGLSIISKRKDLLEEFDEISKNIESNNFLSTATQSSNENRKQYIKRLNQEIEDLHSSITIKTKELEMGTESLSNPNVRMQVMTMFEKLNHLFVLKTALGFDTR</sequence>
<keyword evidence="2" id="KW-1185">Reference proteome</keyword>
<accession>A0AAD9UN59</accession>
<organism evidence="1 2">
    <name type="scientific">Babesia duncani</name>
    <dbReference type="NCBI Taxonomy" id="323732"/>
    <lineage>
        <taxon>Eukaryota</taxon>
        <taxon>Sar</taxon>
        <taxon>Alveolata</taxon>
        <taxon>Apicomplexa</taxon>
        <taxon>Aconoidasida</taxon>
        <taxon>Piroplasmida</taxon>
        <taxon>Babesiidae</taxon>
        <taxon>Babesia</taxon>
    </lineage>
</organism>
<dbReference type="KEGG" id="bdw:94337390"/>
<dbReference type="RefSeq" id="XP_067802260.1">
    <property type="nucleotide sequence ID" value="XM_067948109.1"/>
</dbReference>
<evidence type="ECO:0000313" key="1">
    <source>
        <dbReference type="EMBL" id="KAK2195417.1"/>
    </source>
</evidence>
<dbReference type="GeneID" id="94337390"/>
<evidence type="ECO:0000313" key="2">
    <source>
        <dbReference type="Proteomes" id="UP001214638"/>
    </source>
</evidence>